<feature type="compositionally biased region" description="Low complexity" evidence="1">
    <location>
        <begin position="318"/>
        <end position="327"/>
    </location>
</feature>
<keyword evidence="3" id="KW-1185">Reference proteome</keyword>
<feature type="region of interest" description="Disordered" evidence="1">
    <location>
        <begin position="58"/>
        <end position="394"/>
    </location>
</feature>
<dbReference type="Proteomes" id="UP000515908">
    <property type="component" value="Chromosome 02"/>
</dbReference>
<gene>
    <name evidence="2" type="ORF">ADEAN_000107300</name>
</gene>
<evidence type="ECO:0000313" key="2">
    <source>
        <dbReference type="EMBL" id="CAD2213630.1"/>
    </source>
</evidence>
<proteinExistence type="predicted"/>
<feature type="compositionally biased region" description="Polar residues" evidence="1">
    <location>
        <begin position="377"/>
        <end position="386"/>
    </location>
</feature>
<feature type="compositionally biased region" description="Acidic residues" evidence="1">
    <location>
        <begin position="180"/>
        <end position="196"/>
    </location>
</feature>
<dbReference type="EMBL" id="LR877146">
    <property type="protein sequence ID" value="CAD2213630.1"/>
    <property type="molecule type" value="Genomic_DNA"/>
</dbReference>
<protein>
    <submittedName>
        <fullName evidence="2">Uncharacterized protein</fullName>
    </submittedName>
</protein>
<feature type="compositionally biased region" description="Polar residues" evidence="1">
    <location>
        <begin position="254"/>
        <end position="264"/>
    </location>
</feature>
<dbReference type="VEuPathDB" id="TriTrypDB:ADEAN_000107300"/>
<sequence length="441" mass="48151">MGCGSSKGLDPAPAVGPPATAQRSILQKGTASLDSSVKDSAPPVNFYDRHEANAFEKRRQQRLNGGAADQTGPSSVRRERKVSLYVDEDRIEPGGNSHNDNFDTLPDDATEGSVRKGGSILASSVKTQPALRSGSGLGSLSLKSAAKDGEKRSRTSPTLPRCERCTKFMRPPMNDKSCLDDSDWDGEEEEEEEEEEIQKARPTPESPFEKYGNTLPRSESCVPFPRPPPKEAYKGMDDPDWDRDYEEKKGSQKKLPTTVQSVKSKTPAVELKSKAPTTPVKPSNTLQPLEKRPAVPALPTIPVKRESAVKPLPTRPTSNNNSNNSNSAVKPDANRRNTTGTATAPASKDPSTKRPAPQTARSASLPAVTPPAPSPDRPTSSSNVNRLSDDVKNYDEWKRLTKKKRESFYQQHQQEGEGKKTILDAPESFYISVGDTKKVYV</sequence>
<feature type="compositionally biased region" description="Low complexity" evidence="1">
    <location>
        <begin position="336"/>
        <end position="346"/>
    </location>
</feature>
<feature type="compositionally biased region" description="Basic and acidic residues" evidence="1">
    <location>
        <begin position="228"/>
        <end position="237"/>
    </location>
</feature>
<feature type="region of interest" description="Disordered" evidence="1">
    <location>
        <begin position="1"/>
        <end position="45"/>
    </location>
</feature>
<organism evidence="2 3">
    <name type="scientific">Angomonas deanei</name>
    <dbReference type="NCBI Taxonomy" id="59799"/>
    <lineage>
        <taxon>Eukaryota</taxon>
        <taxon>Discoba</taxon>
        <taxon>Euglenozoa</taxon>
        <taxon>Kinetoplastea</taxon>
        <taxon>Metakinetoplastina</taxon>
        <taxon>Trypanosomatida</taxon>
        <taxon>Trypanosomatidae</taxon>
        <taxon>Strigomonadinae</taxon>
        <taxon>Angomonas</taxon>
    </lineage>
</organism>
<feature type="compositionally biased region" description="Polar residues" evidence="1">
    <location>
        <begin position="21"/>
        <end position="35"/>
    </location>
</feature>
<accession>A0A7G2C1N3</accession>
<dbReference type="AlphaFoldDB" id="A0A7G2C1N3"/>
<name>A0A7G2C1N3_9TRYP</name>
<reference evidence="2 3" key="1">
    <citation type="submission" date="2020-08" db="EMBL/GenBank/DDBJ databases">
        <authorList>
            <person name="Newling K."/>
            <person name="Davey J."/>
            <person name="Forrester S."/>
        </authorList>
    </citation>
    <scope>NUCLEOTIDE SEQUENCE [LARGE SCALE GENOMIC DNA]</scope>
    <source>
        <strain evidence="3">Crithidia deanei Carvalho (ATCC PRA-265)</strain>
    </source>
</reference>
<evidence type="ECO:0000256" key="1">
    <source>
        <dbReference type="SAM" id="MobiDB-lite"/>
    </source>
</evidence>
<evidence type="ECO:0000313" key="3">
    <source>
        <dbReference type="Proteomes" id="UP000515908"/>
    </source>
</evidence>